<dbReference type="PROSITE" id="PS51293">
    <property type="entry name" value="SANT"/>
    <property type="match status" value="1"/>
</dbReference>
<dbReference type="InterPro" id="IPR051571">
    <property type="entry name" value="N-CoR_corepressor"/>
</dbReference>
<dbReference type="GO" id="GO:0006357">
    <property type="term" value="P:regulation of transcription by RNA polymerase II"/>
    <property type="evidence" value="ECO:0007669"/>
    <property type="project" value="TreeGrafter"/>
</dbReference>
<protein>
    <submittedName>
        <fullName evidence="1">Uncharacterized protein</fullName>
    </submittedName>
</protein>
<dbReference type="PANTHER" id="PTHR13992">
    <property type="entry name" value="NUCLEAR RECEPTOR CO-REPRESSOR RELATED NCOR"/>
    <property type="match status" value="1"/>
</dbReference>
<dbReference type="InterPro" id="IPR001005">
    <property type="entry name" value="SANT/Myb"/>
</dbReference>
<dbReference type="PANTHER" id="PTHR13992:SF39">
    <property type="entry name" value="SMRTER, ISOFORM G"/>
    <property type="match status" value="1"/>
</dbReference>
<proteinExistence type="predicted"/>
<dbReference type="PROSITE" id="PS50090">
    <property type="entry name" value="MYB_LIKE"/>
    <property type="match status" value="1"/>
</dbReference>
<evidence type="ECO:0000313" key="1">
    <source>
        <dbReference type="EMBL" id="CAI4056693.1"/>
    </source>
</evidence>
<dbReference type="OrthoDB" id="10258692at2759"/>
<dbReference type="InterPro" id="IPR009057">
    <property type="entry name" value="Homeodomain-like_sf"/>
</dbReference>
<dbReference type="Proteomes" id="UP001162087">
    <property type="component" value="Chromosome 3"/>
</dbReference>
<dbReference type="SUPFAM" id="SSF46689">
    <property type="entry name" value="Homeodomain-like"/>
    <property type="match status" value="2"/>
</dbReference>
<reference evidence="1" key="1">
    <citation type="submission" date="2022-10" db="EMBL/GenBank/DDBJ databases">
        <authorList>
            <person name="Byrne P K."/>
        </authorList>
    </citation>
    <scope>NUCLEOTIDE SEQUENCE</scope>
    <source>
        <strain evidence="1">IFO1802</strain>
    </source>
</reference>
<dbReference type="Pfam" id="PF00249">
    <property type="entry name" value="Myb_DNA-binding"/>
    <property type="match status" value="2"/>
</dbReference>
<accession>A0AA35JEJ5</accession>
<keyword evidence="2" id="KW-1185">Reference proteome</keyword>
<dbReference type="SMART" id="SM00717">
    <property type="entry name" value="SANT"/>
    <property type="match status" value="2"/>
</dbReference>
<dbReference type="Gene3D" id="1.10.10.60">
    <property type="entry name" value="Homeodomain-like"/>
    <property type="match status" value="2"/>
</dbReference>
<organism evidence="1 2">
    <name type="scientific">Saccharomyces kudriavzevii (strain ATCC MYA-4449 / AS 2.2408 / CBS 8840 / NBRC 1802 / NCYC 2889)</name>
    <name type="common">Yeast</name>
    <dbReference type="NCBI Taxonomy" id="226230"/>
    <lineage>
        <taxon>Eukaryota</taxon>
        <taxon>Fungi</taxon>
        <taxon>Dikarya</taxon>
        <taxon>Ascomycota</taxon>
        <taxon>Saccharomycotina</taxon>
        <taxon>Saccharomycetes</taxon>
        <taxon>Saccharomycetales</taxon>
        <taxon>Saccharomycetaceae</taxon>
        <taxon>Saccharomyces</taxon>
    </lineage>
</organism>
<name>A0AA35JEJ5_SACK1</name>
<dbReference type="InterPro" id="IPR017884">
    <property type="entry name" value="SANT_dom"/>
</dbReference>
<evidence type="ECO:0000313" key="2">
    <source>
        <dbReference type="Proteomes" id="UP001162087"/>
    </source>
</evidence>
<dbReference type="EMBL" id="OX365898">
    <property type="protein sequence ID" value="CAI4056693.1"/>
    <property type="molecule type" value="Genomic_DNA"/>
</dbReference>
<dbReference type="CDD" id="cd00167">
    <property type="entry name" value="SANT"/>
    <property type="match status" value="2"/>
</dbReference>
<gene>
    <name evidence="1" type="primary">SKDI03G1000</name>
    <name evidence="1" type="ORF">SKDI_03G1000</name>
</gene>
<dbReference type="GO" id="GO:0034967">
    <property type="term" value="C:Set3 complex"/>
    <property type="evidence" value="ECO:0007669"/>
    <property type="project" value="TreeGrafter"/>
</dbReference>
<sequence length="1228" mass="139088">MGYPPPTRRLGDKKRYHYSNNPNRRHPSGVYSKNGFLKSINNGFVPSPTAEISTDPSIVPTSAPPPLPSAMPASTFGIEAPRPSRYDPGSVSRPTSSSYLPARKIGSRYNPEVERPSSTAGSTPENTNSNITSNANADTGKSRYSQKTMSRYNPQSNSSSNLTHFSSSVSNAPPFYVANGNSRVRPRSIDDYSLDVSNNPEPNAASSVDGNSAHSYYSRSNKWRSVGTPSRPPFEDHVGNMATVNSNNLVHLREPFWKSNDLSFLKSSHSQSSPSLYANKFHEVSKVDRSQSPVKIEASCADEAKVTPYHDDKFQLEEPDIKPHVSTESDTSKDHGEKIEESLLKTRRELLKKHSVLEKRKEYDEVEVDVRKSEESNTDRKQDEIWTTATTTVVSAIEEDKEQGKEKRKSIEKKETPEIRNYERIYDPKVLRTDLTKLVVANDNKGYEEPLEEIERCIFPLSKSETRLWELKNQTRNKIVSKQKYLLKDTIKSFTEYPFYVQNKLIHQQATGLILTKIVSKIKKQEYLKRIKLKHDYFDLQTKYEKECEVLTKLSENLRKEEIENKRKEHELMEQKRREKGIETEKEKSIRHSSSSSSSRRRNRADFVDDAEMENVLLQIDPNYKHYQAAATIPQLILDPLKKYSHKFCDVNNLVTDKYLWASRVLKDAVDNFSDHEHSLFLEGYSIHPKKFGKISHYMGGLRTPEECVLHYYRTKKTVNYKQLLIDKNKKRKMSAAAKRRRRKERSNDEEIEIDEGKEDTMDTADKKGKSENIVEEIIHPVLVHVPELEDNPQGISENAIGIAEKESDEVVGRPEDTTTANELKRVYDVIEGNDNKSNIIKVNNELASTAVKEGVQNDYYPEESRELDFGLENALQRKKHKAALEHKTSYWSVRESQLFPELLKDFGSQWSLISEKLGTKSTTMVRNYYQRNAARNGWKLLVDETDLKRDGTSSESVQQSQILIQPERPNINVYNNIPPQQRPALGYFVGQPTQVPNTSMSSIDGSIRPFGPDFHRDSFSKVSTPLTTLPPPRLPSIQFPRSEMPEPTMADLRIRTVDHIDTLADAASSVTKTNNQNFSDERHNIDINRKSATISSLLNNSDRDTKASLQNGPRYHAQIEDTPKLNNIVVQEIKPNITTPRSSSISALLNPVNGNGQSNPDGRPLLPLNSTASQGPSSFPLPPPRTSTAGRLPPKFNFSNDPLAALAAVASAPDAINGFLSKKENNN</sequence>